<evidence type="ECO:0000256" key="16">
    <source>
        <dbReference type="PIRSR" id="PIRSR038455-2"/>
    </source>
</evidence>
<comment type="subcellular location">
    <subcellularLocation>
        <location evidence="1 14">Periplasm</location>
    </subcellularLocation>
</comment>
<evidence type="ECO:0000256" key="12">
    <source>
        <dbReference type="ARBA" id="ARBA00048077"/>
    </source>
</evidence>
<comment type="similarity">
    <text evidence="11 14">Belongs to the SoxA family.</text>
</comment>
<evidence type="ECO:0000256" key="18">
    <source>
        <dbReference type="SAM" id="SignalP"/>
    </source>
</evidence>
<feature type="chain" id="PRO_5003922147" description="SoxAX cytochrome complex subunit A" evidence="18">
    <location>
        <begin position="26"/>
        <end position="274"/>
    </location>
</feature>
<comment type="catalytic activity">
    <reaction evidence="13 14">
        <text>S-sulfanyl-L-cysteinyl-[SoxY protein] + thiosulfate + 2 Fe(III)-[cytochrome c] = S-(2-sulfodisulfanyl)-L-cysteinyl-[SoxY protein] + 2 Fe(II)-[cytochrome c] + 2 H(+)</text>
        <dbReference type="Rhea" id="RHEA:51224"/>
        <dbReference type="Rhea" id="RHEA-COMP:10350"/>
        <dbReference type="Rhea" id="RHEA-COMP:14399"/>
        <dbReference type="Rhea" id="RHEA-COMP:14689"/>
        <dbReference type="Rhea" id="RHEA-COMP:14690"/>
        <dbReference type="ChEBI" id="CHEBI:15378"/>
        <dbReference type="ChEBI" id="CHEBI:29033"/>
        <dbReference type="ChEBI" id="CHEBI:29034"/>
        <dbReference type="ChEBI" id="CHEBI:33542"/>
        <dbReference type="ChEBI" id="CHEBI:61963"/>
        <dbReference type="ChEBI" id="CHEBI:140664"/>
        <dbReference type="EC" id="2.8.5.2"/>
    </reaction>
</comment>
<evidence type="ECO:0000256" key="11">
    <source>
        <dbReference type="ARBA" id="ARBA00025746"/>
    </source>
</evidence>
<comment type="caution">
    <text evidence="20">The sequence shown here is derived from an EMBL/GenBank/DDBJ whole genome shotgun (WGS) entry which is preliminary data.</text>
</comment>
<feature type="binding site" description="covalent" evidence="16">
    <location>
        <position position="182"/>
    </location>
    <ligand>
        <name>heme c</name>
        <dbReference type="ChEBI" id="CHEBI:61717"/>
        <label>2</label>
    </ligand>
</feature>
<evidence type="ECO:0000256" key="4">
    <source>
        <dbReference type="ARBA" id="ARBA00022617"/>
    </source>
</evidence>
<dbReference type="EMBL" id="AGWY01000001">
    <property type="protein sequence ID" value="EKS42554.1"/>
    <property type="molecule type" value="Genomic_DNA"/>
</dbReference>
<comment type="subunit">
    <text evidence="2 14">Heterodimer of SoxA and SoxX.</text>
</comment>
<dbReference type="NCBIfam" id="TIGR04484">
    <property type="entry name" value="thiosulf_SoxA"/>
    <property type="match status" value="1"/>
</dbReference>
<feature type="active site" description="Cysteine persulfide intermediate" evidence="15">
    <location>
        <position position="235"/>
    </location>
</feature>
<evidence type="ECO:0000256" key="9">
    <source>
        <dbReference type="ARBA" id="ARBA00022982"/>
    </source>
</evidence>
<feature type="binding site" description="covalent" evidence="16">
    <location>
        <position position="73"/>
    </location>
    <ligand>
        <name>heme c</name>
        <dbReference type="ChEBI" id="CHEBI:61717"/>
        <label>1</label>
    </ligand>
</feature>
<evidence type="ECO:0000256" key="6">
    <source>
        <dbReference type="ARBA" id="ARBA00022723"/>
    </source>
</evidence>
<feature type="signal peptide" evidence="18">
    <location>
        <begin position="1"/>
        <end position="25"/>
    </location>
</feature>
<feature type="domain" description="Cytochrome c" evidence="19">
    <location>
        <begin position="54"/>
        <end position="151"/>
    </location>
</feature>
<keyword evidence="9 14" id="KW-0249">Electron transport</keyword>
<dbReference type="PIRSF" id="PIRSF038455">
    <property type="entry name" value="SoxA"/>
    <property type="match status" value="1"/>
</dbReference>
<dbReference type="EC" id="2.8.5.2" evidence="14"/>
<evidence type="ECO:0000256" key="1">
    <source>
        <dbReference type="ARBA" id="ARBA00004418"/>
    </source>
</evidence>
<dbReference type="RefSeq" id="WP_002710963.1">
    <property type="nucleotide sequence ID" value="NZ_KB375281.1"/>
</dbReference>
<keyword evidence="8 14" id="KW-0574">Periplasm</keyword>
<evidence type="ECO:0000256" key="13">
    <source>
        <dbReference type="ARBA" id="ARBA00048423"/>
    </source>
</evidence>
<evidence type="ECO:0000256" key="2">
    <source>
        <dbReference type="ARBA" id="ARBA00011530"/>
    </source>
</evidence>
<dbReference type="GO" id="GO:0016669">
    <property type="term" value="F:oxidoreductase activity, acting on a sulfur group of donors, cytochrome as acceptor"/>
    <property type="evidence" value="ECO:0007669"/>
    <property type="project" value="InterPro"/>
</dbReference>
<evidence type="ECO:0000313" key="21">
    <source>
        <dbReference type="Proteomes" id="UP000001095"/>
    </source>
</evidence>
<feature type="binding site" description="axial binding residue" evidence="17">
    <location>
        <position position="235"/>
    </location>
    <ligand>
        <name>heme c</name>
        <dbReference type="ChEBI" id="CHEBI:61717"/>
        <label>2</label>
    </ligand>
    <ligandPart>
        <name>Fe</name>
        <dbReference type="ChEBI" id="CHEBI:18248"/>
    </ligandPart>
</feature>
<dbReference type="SUPFAM" id="SSF46626">
    <property type="entry name" value="Cytochrome c"/>
    <property type="match status" value="2"/>
</dbReference>
<keyword evidence="7 18" id="KW-0732">Signal</keyword>
<dbReference type="AlphaFoldDB" id="K8PP01"/>
<feature type="binding site" description="axial binding residue" evidence="17">
    <location>
        <position position="109"/>
    </location>
    <ligand>
        <name>heme c</name>
        <dbReference type="ChEBI" id="CHEBI:61717"/>
        <label>1</label>
    </ligand>
    <ligandPart>
        <name>Fe</name>
        <dbReference type="ChEBI" id="CHEBI:18248"/>
    </ligandPart>
</feature>
<dbReference type="FunFam" id="1.10.760.10:FF:000030">
    <property type="entry name" value="L-cysteine S-thiosulfotransferase subunit SoxA"/>
    <property type="match status" value="1"/>
</dbReference>
<proteinExistence type="inferred from homology"/>
<dbReference type="GO" id="GO:0070069">
    <property type="term" value="C:cytochrome complex"/>
    <property type="evidence" value="ECO:0007669"/>
    <property type="project" value="InterPro"/>
</dbReference>
<name>K8PP01_9BRAD</name>
<dbReference type="Gene3D" id="1.10.760.10">
    <property type="entry name" value="Cytochrome c-like domain"/>
    <property type="match status" value="2"/>
</dbReference>
<evidence type="ECO:0000256" key="14">
    <source>
        <dbReference type="PIRNR" id="PIRNR038455"/>
    </source>
</evidence>
<dbReference type="GO" id="GO:0009055">
    <property type="term" value="F:electron transfer activity"/>
    <property type="evidence" value="ECO:0007669"/>
    <property type="project" value="InterPro"/>
</dbReference>
<dbReference type="GO" id="GO:0019417">
    <property type="term" value="P:sulfur oxidation"/>
    <property type="evidence" value="ECO:0007669"/>
    <property type="project" value="InterPro"/>
</dbReference>
<keyword evidence="3 14" id="KW-0813">Transport</keyword>
<sequence>MRQTTIRSAIAFAILMCASSAPARAQDASEKEIERYRAMISDPMSNPGYLAVDRGEVLWKLKRGTKDVSLETCDLGQGPGKLEGAYAKMPRYFKDADKVMDLEQRLLWCMTNIQGLDTKDVIARRFSGPGKPSDMEDLVAYIANKSNGMKIDVPLSHPKEQEMAAVGEALFYRRGGVNDFSCSTCHAEDGKRIRLQGLPNLSHPGKQPQETMGSWPTYRVSASALRTMQHRLWDCYRQQRWPVPEYASDALTALTVFLQKQGAGGEINVPSIKR</sequence>
<dbReference type="HOGENOM" id="CLU_079910_0_0_5"/>
<keyword evidence="5 14" id="KW-0808">Transferase</keyword>
<dbReference type="InterPro" id="IPR036909">
    <property type="entry name" value="Cyt_c-like_dom_sf"/>
</dbReference>
<evidence type="ECO:0000256" key="10">
    <source>
        <dbReference type="ARBA" id="ARBA00023004"/>
    </source>
</evidence>
<dbReference type="InterPro" id="IPR025710">
    <property type="entry name" value="SoxA"/>
</dbReference>
<dbReference type="OrthoDB" id="7916986at2"/>
<protein>
    <recommendedName>
        <fullName evidence="14">SoxAX cytochrome complex subunit A</fullName>
        <ecNumber evidence="14">2.8.5.2</ecNumber>
    </recommendedName>
    <alternativeName>
        <fullName evidence="14">Protein SoxA</fullName>
    </alternativeName>
    <alternativeName>
        <fullName evidence="14">Sulfur oxidizing protein A</fullName>
    </alternativeName>
    <alternativeName>
        <fullName evidence="14">Thiosulfate-oxidizing multienzyme system protein SoxA</fullName>
    </alternativeName>
</protein>
<keyword evidence="6 14" id="KW-0479">Metal-binding</keyword>
<dbReference type="GO" id="GO:0046872">
    <property type="term" value="F:metal ion binding"/>
    <property type="evidence" value="ECO:0007669"/>
    <property type="project" value="UniProtKB-KW"/>
</dbReference>
<evidence type="ECO:0000256" key="3">
    <source>
        <dbReference type="ARBA" id="ARBA00022448"/>
    </source>
</evidence>
<evidence type="ECO:0000313" key="20">
    <source>
        <dbReference type="EMBL" id="EKS42554.1"/>
    </source>
</evidence>
<dbReference type="GO" id="GO:0020037">
    <property type="term" value="F:heme binding"/>
    <property type="evidence" value="ECO:0007669"/>
    <property type="project" value="InterPro"/>
</dbReference>
<evidence type="ECO:0000256" key="15">
    <source>
        <dbReference type="PIRSR" id="PIRSR038455-1"/>
    </source>
</evidence>
<feature type="binding site" evidence="16">
    <location>
        <position position="231"/>
    </location>
    <ligand>
        <name>substrate</name>
    </ligand>
</feature>
<accession>K8PP01</accession>
<evidence type="ECO:0000256" key="8">
    <source>
        <dbReference type="ARBA" id="ARBA00022764"/>
    </source>
</evidence>
<dbReference type="PATRIC" id="fig|883079.3.peg.101"/>
<evidence type="ECO:0000256" key="5">
    <source>
        <dbReference type="ARBA" id="ARBA00022679"/>
    </source>
</evidence>
<keyword evidence="21" id="KW-1185">Reference proteome</keyword>
<evidence type="ECO:0000256" key="17">
    <source>
        <dbReference type="PIRSR" id="PIRSR038455-3"/>
    </source>
</evidence>
<evidence type="ECO:0000256" key="7">
    <source>
        <dbReference type="ARBA" id="ARBA00022729"/>
    </source>
</evidence>
<keyword evidence="4 14" id="KW-0349">Heme</keyword>
<dbReference type="InterPro" id="IPR009056">
    <property type="entry name" value="Cyt_c-like_dom"/>
</dbReference>
<evidence type="ECO:0000259" key="19">
    <source>
        <dbReference type="Pfam" id="PF21342"/>
    </source>
</evidence>
<reference evidence="20 21" key="1">
    <citation type="submission" date="2012-04" db="EMBL/GenBank/DDBJ databases">
        <title>The Genome Sequence of Afipia clevelandensis ATCC 49720.</title>
        <authorList>
            <consortium name="The Broad Institute Genome Sequencing Platform"/>
            <person name="Earl A."/>
            <person name="Ward D."/>
            <person name="Feldgarden M."/>
            <person name="Gevers D."/>
            <person name="Huys G."/>
            <person name="Walker B."/>
            <person name="Young S.K."/>
            <person name="Zeng Q."/>
            <person name="Gargeya S."/>
            <person name="Fitzgerald M."/>
            <person name="Haas B."/>
            <person name="Abouelleil A."/>
            <person name="Alvarado L."/>
            <person name="Arachchi H.M."/>
            <person name="Berlin A."/>
            <person name="Chapman S.B."/>
            <person name="Goldberg J."/>
            <person name="Griggs A."/>
            <person name="Gujja S."/>
            <person name="Hansen M."/>
            <person name="Howarth C."/>
            <person name="Imamovic A."/>
            <person name="Larimer J."/>
            <person name="McCowen C."/>
            <person name="Montmayeur A."/>
            <person name="Murphy C."/>
            <person name="Neiman D."/>
            <person name="Pearson M."/>
            <person name="Priest M."/>
            <person name="Roberts A."/>
            <person name="Saif S."/>
            <person name="Shea T."/>
            <person name="Sisk P."/>
            <person name="Sykes S."/>
            <person name="Wortman J."/>
            <person name="Nusbaum C."/>
            <person name="Birren B."/>
        </authorList>
    </citation>
    <scope>NUCLEOTIDE SEQUENCE [LARGE SCALE GENOMIC DNA]</scope>
    <source>
        <strain evidence="20 21">ATCC 49720</strain>
    </source>
</reference>
<gene>
    <name evidence="20" type="ORF">HMPREF9696_00097</name>
</gene>
<organism evidence="20 21">
    <name type="scientific">Afipia clevelandensis ATCC 49720</name>
    <dbReference type="NCBI Taxonomy" id="883079"/>
    <lineage>
        <taxon>Bacteria</taxon>
        <taxon>Pseudomonadati</taxon>
        <taxon>Pseudomonadota</taxon>
        <taxon>Alphaproteobacteria</taxon>
        <taxon>Hyphomicrobiales</taxon>
        <taxon>Nitrobacteraceae</taxon>
        <taxon>Afipia</taxon>
    </lineage>
</organism>
<feature type="binding site" description="axial binding residue" evidence="17">
    <location>
        <position position="186"/>
    </location>
    <ligand>
        <name>heme c</name>
        <dbReference type="ChEBI" id="CHEBI:61717"/>
        <label>2</label>
    </ligand>
    <ligandPart>
        <name>Fe</name>
        <dbReference type="ChEBI" id="CHEBI:18248"/>
    </ligandPart>
</feature>
<comment type="cofactor">
    <cofactor evidence="16">
        <name>heme</name>
        <dbReference type="ChEBI" id="CHEBI:30413"/>
    </cofactor>
    <text evidence="16">Binds 2 heme groups per subunit.</text>
</comment>
<dbReference type="GO" id="GO:0042597">
    <property type="term" value="C:periplasmic space"/>
    <property type="evidence" value="ECO:0007669"/>
    <property type="project" value="UniProtKB-SubCell"/>
</dbReference>
<feature type="binding site" description="covalent" evidence="16">
    <location>
        <position position="185"/>
    </location>
    <ligand>
        <name>heme c</name>
        <dbReference type="ChEBI" id="CHEBI:61717"/>
        <label>2</label>
    </ligand>
</feature>
<keyword evidence="10 14" id="KW-0408">Iron</keyword>
<dbReference type="Proteomes" id="UP000001095">
    <property type="component" value="Unassembled WGS sequence"/>
</dbReference>
<dbReference type="Pfam" id="PF21342">
    <property type="entry name" value="SoxA-TsdA_cyt-c"/>
    <property type="match status" value="1"/>
</dbReference>
<dbReference type="GO" id="GO:0016740">
    <property type="term" value="F:transferase activity"/>
    <property type="evidence" value="ECO:0007669"/>
    <property type="project" value="UniProtKB-KW"/>
</dbReference>
<comment type="catalytic activity">
    <reaction evidence="12 14">
        <text>L-cysteinyl-[SoxY protein] + thiosulfate + 2 Fe(III)-[cytochrome c] = S-sulfosulfanyl-L-cysteinyl-[SoxY protein] + 2 Fe(II)-[cytochrome c] + 2 H(+)</text>
        <dbReference type="Rhea" id="RHEA:56720"/>
        <dbReference type="Rhea" id="RHEA-COMP:10350"/>
        <dbReference type="Rhea" id="RHEA-COMP:14328"/>
        <dbReference type="Rhea" id="RHEA-COMP:14399"/>
        <dbReference type="Rhea" id="RHEA-COMP:14691"/>
        <dbReference type="ChEBI" id="CHEBI:15378"/>
        <dbReference type="ChEBI" id="CHEBI:29033"/>
        <dbReference type="ChEBI" id="CHEBI:29034"/>
        <dbReference type="ChEBI" id="CHEBI:29950"/>
        <dbReference type="ChEBI" id="CHEBI:33542"/>
        <dbReference type="ChEBI" id="CHEBI:139321"/>
        <dbReference type="EC" id="2.8.5.2"/>
    </reaction>
</comment>